<evidence type="ECO:0000313" key="2">
    <source>
        <dbReference type="EMBL" id="REC40185.1"/>
    </source>
</evidence>
<dbReference type="Pfam" id="PF20041">
    <property type="entry name" value="DUF6443"/>
    <property type="match status" value="1"/>
</dbReference>
<dbReference type="Gene3D" id="2.180.10.10">
    <property type="entry name" value="RHS repeat-associated core"/>
    <property type="match status" value="1"/>
</dbReference>
<feature type="domain" description="DUF6443" evidence="1">
    <location>
        <begin position="18"/>
        <end position="136"/>
    </location>
</feature>
<dbReference type="InterPro" id="IPR045619">
    <property type="entry name" value="DUF6443"/>
</dbReference>
<proteinExistence type="predicted"/>
<evidence type="ECO:0000313" key="3">
    <source>
        <dbReference type="Proteomes" id="UP000256924"/>
    </source>
</evidence>
<sequence>MYFAQTNLTSSENYVYSKTCLNGDCSKVSENVQYFDGWGKPVQTIDIKATPLGRDVVNHIEYDPFGRQTKSYLPVPQATTQNGALYTSPLANASAIYGAEKIYSEKILENSPLERVLQQIQAGNNWANKAVNFNYNTNEDGEVRKYTISTDWLEGRTKYTIANSGNYAGSTLTKNVVTNEDNNVSIEFKNKKGQTVLLRRKDGNKNADTYYIYNEYGQLAYVIPPLAAQSGQVDQTTLDNLCYQYHYDGWNRLVEKKIPGKGWEYMVYDKQDRMILSQNANTGALKQWLFTKYDQFGRVLYTGIYTSAQNYGSTGRQAEQTLANSSSALNESRNTTGFDANGVTAYYTNSAYPAVFTKILTINYYDTYLQNGPARPAQIMGSNTIGDNAADAVNTQTLPTLSMVKNIEDDNWTKSYIWYDTNRRPIGTYAINHLGGYTKTESSLDFTGVVLQTKIYHKRLSSDTEKIISQTYEYDSQNRLKKQWHQVNSNPQELLSQNSYNELSQLTNKKVGNNLQSIDYTYNLRGAITTINDPANLGTDLFAYSLSYFDPTDTSAGKYSGSISSVSWKSAQDHILRKYTYQYDNLNRLSQGIYAEPEASVPQNNFYNEIAGYDLGGNIISLQRYTKGISGTASLMDNLSYVYSGNKLTSVTDSSTNYSGYPDTSGNTISYDANGNMTSQIDKGILQIEYNILNKPDYLKFNTGLSTRTGRINENTSYLYRADGTKLRKVYNYAPYNPLGTITQLSSKVTEYLDGFQYEADGKKGIPSVLTLKFVPTAEGYYNFENNKYIYSYTDHLGNIRVSYFKNTNGSAEVLEENNF</sequence>
<protein>
    <submittedName>
        <fullName evidence="2">RHS repeat-associated core domain-containing protein</fullName>
    </submittedName>
</protein>
<dbReference type="Proteomes" id="UP000256924">
    <property type="component" value="Unassembled WGS sequence"/>
</dbReference>
<dbReference type="EMBL" id="QNVU01000087">
    <property type="protein sequence ID" value="REC40185.1"/>
    <property type="molecule type" value="Genomic_DNA"/>
</dbReference>
<comment type="caution">
    <text evidence="2">The sequence shown here is derived from an EMBL/GenBank/DDBJ whole genome shotgun (WGS) entry which is preliminary data.</text>
</comment>
<name>A0A3D9AG99_9FLAO</name>
<gene>
    <name evidence="2" type="ORF">DRF68_20465</name>
</gene>
<dbReference type="AlphaFoldDB" id="A0A3D9AG99"/>
<evidence type="ECO:0000259" key="1">
    <source>
        <dbReference type="Pfam" id="PF20041"/>
    </source>
</evidence>
<organism evidence="2 3">
    <name type="scientific">Candidatus Chryseobacterium massiliense</name>
    <dbReference type="NCBI Taxonomy" id="204089"/>
    <lineage>
        <taxon>Bacteria</taxon>
        <taxon>Pseudomonadati</taxon>
        <taxon>Bacteroidota</taxon>
        <taxon>Flavobacteriia</taxon>
        <taxon>Flavobacteriales</taxon>
        <taxon>Weeksellaceae</taxon>
        <taxon>Chryseobacterium group</taxon>
        <taxon>Chryseobacterium</taxon>
    </lineage>
</organism>
<accession>A0A3D9AG99</accession>
<keyword evidence="3" id="KW-1185">Reference proteome</keyword>
<reference evidence="2 3" key="1">
    <citation type="journal article" date="2004" name="Emerg. Infect. Dis.">
        <title>Amoebae-resisting bacteria isolated from human nasal swabs by amoebal coculture.</title>
        <authorList>
            <person name="Greub G."/>
            <person name="La Scola B."/>
            <person name="Raoult D."/>
        </authorList>
    </citation>
    <scope>NUCLEOTIDE SEQUENCE [LARGE SCALE GENOMIC DNA]</scope>
    <source>
        <strain evidence="2 3">CCUG 51329</strain>
    </source>
</reference>
<feature type="non-terminal residue" evidence="2">
    <location>
        <position position="820"/>
    </location>
</feature>